<protein>
    <recommendedName>
        <fullName evidence="3">PKD domain-containing protein</fullName>
    </recommendedName>
</protein>
<dbReference type="PROSITE" id="PS51257">
    <property type="entry name" value="PROKAR_LIPOPROTEIN"/>
    <property type="match status" value="1"/>
</dbReference>
<keyword evidence="2" id="KW-1185">Reference proteome</keyword>
<gene>
    <name evidence="1" type="ORF">NBRC110019_10030</name>
</gene>
<dbReference type="Proteomes" id="UP001143545">
    <property type="component" value="Unassembled WGS sequence"/>
</dbReference>
<dbReference type="InterPro" id="IPR035986">
    <property type="entry name" value="PKD_dom_sf"/>
</dbReference>
<dbReference type="CDD" id="cd00146">
    <property type="entry name" value="PKD"/>
    <property type="match status" value="1"/>
</dbReference>
<organism evidence="1 2">
    <name type="scientific">Neptunitalea chrysea</name>
    <dbReference type="NCBI Taxonomy" id="1647581"/>
    <lineage>
        <taxon>Bacteria</taxon>
        <taxon>Pseudomonadati</taxon>
        <taxon>Bacteroidota</taxon>
        <taxon>Flavobacteriia</taxon>
        <taxon>Flavobacteriales</taxon>
        <taxon>Flavobacteriaceae</taxon>
        <taxon>Neptunitalea</taxon>
    </lineage>
</organism>
<comment type="caution">
    <text evidence="1">The sequence shown here is derived from an EMBL/GenBank/DDBJ whole genome shotgun (WGS) entry which is preliminary data.</text>
</comment>
<name>A0A9W6EU06_9FLAO</name>
<accession>A0A9W6EU06</accession>
<proteinExistence type="predicted"/>
<dbReference type="SUPFAM" id="SSF49299">
    <property type="entry name" value="PKD domain"/>
    <property type="match status" value="1"/>
</dbReference>
<evidence type="ECO:0000313" key="2">
    <source>
        <dbReference type="Proteomes" id="UP001143545"/>
    </source>
</evidence>
<dbReference type="RefSeq" id="WP_281753011.1">
    <property type="nucleotide sequence ID" value="NZ_BRVP01000005.1"/>
</dbReference>
<reference evidence="1" key="1">
    <citation type="submission" date="2022-07" db="EMBL/GenBank/DDBJ databases">
        <title>Taxonomy of Novel Oxalotrophic and Methylotrophic Bacteria.</title>
        <authorList>
            <person name="Sahin N."/>
            <person name="Tani A."/>
        </authorList>
    </citation>
    <scope>NUCLEOTIDE SEQUENCE</scope>
    <source>
        <strain evidence="1">AM327</strain>
    </source>
</reference>
<evidence type="ECO:0000313" key="1">
    <source>
        <dbReference type="EMBL" id="GLB51964.1"/>
    </source>
</evidence>
<dbReference type="EMBL" id="BRVP01000005">
    <property type="protein sequence ID" value="GLB51964.1"/>
    <property type="molecule type" value="Genomic_DNA"/>
</dbReference>
<sequence length="613" mass="67082">MKTIHKISLLLIGIMFSFVSCEDKYEIGGLLSKDELDFTVVQDYSQDTGGNTVILTNLTEGASAYWEYELGTSNKEEVTVKFPFAGTYTIQFTAMTDGGSVAADPITVTVTENNLNYVSGELWENITGGGVGYSKTWYLDLDAEGVCKYFSSPVYYYGQNYTWFDDEFQCTDPDDTDTCWSWPPEYSTNTWIGDPADHGQMTFGLENGATAYVNHAQMPALGEQNGSFFIDSDNYTLSFTGAEMLHLAGFDDVVSDWSNITIISIDEDTMQLAAWRDSSTEEDAWLVFNFISQEYSDNWVATDEVVEPELPDDWEDIVSQITNTAIEWKLDEETPINWANLDGSLMNDWNSAADYPDWLGTPDPSVFGDFSMITDSSDNSVIFNTPDGTITSGTYALSSNGTYSFDIAVPSFSVIDWAYFYADGNNELRILDLDTDSNGNVTDMWLGAVNDINNPTQYTAYHLVPSSSGGSGGGTTTGTDIPVDNTLIDYGDLENNGNLRIEIYNDFGSTSSAPPVDTSLFAFDNYVEVTFTISGTGVTGSYDTAIYYADSDWAPQGNGDTISVTGDGTYTVIYDGGASVDGCIVFVIDIAGMANDITDLTTVTANIDSITIY</sequence>
<evidence type="ECO:0008006" key="3">
    <source>
        <dbReference type="Google" id="ProtNLM"/>
    </source>
</evidence>
<dbReference type="AlphaFoldDB" id="A0A9W6EU06"/>